<dbReference type="Pfam" id="PF04099">
    <property type="entry name" value="Sybindin"/>
    <property type="match status" value="1"/>
</dbReference>
<dbReference type="PANTHER" id="PTHR43706">
    <property type="entry name" value="NADH DEHYDROGENASE"/>
    <property type="match status" value="1"/>
</dbReference>
<evidence type="ECO:0000256" key="8">
    <source>
        <dbReference type="ARBA" id="ARBA00022827"/>
    </source>
</evidence>
<keyword evidence="7" id="KW-0256">Endoplasmic reticulum</keyword>
<dbReference type="InterPro" id="IPR045024">
    <property type="entry name" value="NDH-2"/>
</dbReference>
<evidence type="ECO:0000256" key="12">
    <source>
        <dbReference type="ARBA" id="ARBA00023002"/>
    </source>
</evidence>
<dbReference type="PANTHER" id="PTHR43706:SF50">
    <property type="entry name" value="NADH DEHYDROGENASE (UBIQUINONE)-RELATED"/>
    <property type="match status" value="1"/>
</dbReference>
<dbReference type="Pfam" id="PF00036">
    <property type="entry name" value="EF-hand_1"/>
    <property type="match status" value="1"/>
</dbReference>
<dbReference type="SMART" id="SM01399">
    <property type="entry name" value="Sybindin"/>
    <property type="match status" value="1"/>
</dbReference>
<dbReference type="GO" id="GO:0005509">
    <property type="term" value="F:calcium ion binding"/>
    <property type="evidence" value="ECO:0007669"/>
    <property type="project" value="InterPro"/>
</dbReference>
<evidence type="ECO:0000256" key="11">
    <source>
        <dbReference type="ARBA" id="ARBA00022946"/>
    </source>
</evidence>
<dbReference type="InterPro" id="IPR054585">
    <property type="entry name" value="NDH2-like_C"/>
</dbReference>
<keyword evidence="9" id="KW-0106">Calcium</keyword>
<dbReference type="GO" id="GO:0030008">
    <property type="term" value="C:TRAPP complex"/>
    <property type="evidence" value="ECO:0007669"/>
    <property type="project" value="InterPro"/>
</dbReference>
<dbReference type="Gene3D" id="3.50.50.100">
    <property type="match status" value="3"/>
</dbReference>
<dbReference type="PROSITE" id="PS00018">
    <property type="entry name" value="EF_HAND_1"/>
    <property type="match status" value="2"/>
</dbReference>
<dbReference type="GO" id="GO:0005743">
    <property type="term" value="C:mitochondrial inner membrane"/>
    <property type="evidence" value="ECO:0007669"/>
    <property type="project" value="UniProtKB-SubCell"/>
</dbReference>
<keyword evidence="11" id="KW-0809">Transit peptide</keyword>
<dbReference type="Gene3D" id="3.30.450.70">
    <property type="match status" value="1"/>
</dbReference>
<evidence type="ECO:0000256" key="3">
    <source>
        <dbReference type="ARBA" id="ARBA00004555"/>
    </source>
</evidence>
<dbReference type="CDD" id="cd14855">
    <property type="entry name" value="TRAPPC1_MUM2"/>
    <property type="match status" value="1"/>
</dbReference>
<evidence type="ECO:0000256" key="4">
    <source>
        <dbReference type="ARBA" id="ARBA00005272"/>
    </source>
</evidence>
<dbReference type="CDD" id="cd00051">
    <property type="entry name" value="EFh"/>
    <property type="match status" value="1"/>
</dbReference>
<name>A0A8H7SJF6_9FUNG</name>
<dbReference type="PROSITE" id="PS50222">
    <property type="entry name" value="EF_HAND_2"/>
    <property type="match status" value="2"/>
</dbReference>
<dbReference type="InterPro" id="IPR023753">
    <property type="entry name" value="FAD/NAD-binding_dom"/>
</dbReference>
<evidence type="ECO:0000313" key="17">
    <source>
        <dbReference type="EMBL" id="KAG2229183.1"/>
    </source>
</evidence>
<feature type="domain" description="EF-hand" evidence="16">
    <location>
        <begin position="591"/>
        <end position="626"/>
    </location>
</feature>
<evidence type="ECO:0000256" key="2">
    <source>
        <dbReference type="ARBA" id="ARBA00004240"/>
    </source>
</evidence>
<dbReference type="Pfam" id="PF13202">
    <property type="entry name" value="EF-hand_5"/>
    <property type="match status" value="1"/>
</dbReference>
<dbReference type="InterPro" id="IPR018247">
    <property type="entry name" value="EF_Hand_1_Ca_BS"/>
</dbReference>
<dbReference type="InterPro" id="IPR002048">
    <property type="entry name" value="EF_hand_dom"/>
</dbReference>
<evidence type="ECO:0000256" key="9">
    <source>
        <dbReference type="ARBA" id="ARBA00022837"/>
    </source>
</evidence>
<dbReference type="GO" id="GO:0048193">
    <property type="term" value="P:Golgi vesicle transport"/>
    <property type="evidence" value="ECO:0007669"/>
    <property type="project" value="UniProtKB-ARBA"/>
</dbReference>
<reference evidence="17" key="1">
    <citation type="submission" date="2021-01" db="EMBL/GenBank/DDBJ databases">
        <title>Metabolic potential, ecology and presence of endohyphal bacteria is reflected in genomic diversity of Mucoromycotina.</title>
        <authorList>
            <person name="Muszewska A."/>
            <person name="Okrasinska A."/>
            <person name="Steczkiewicz K."/>
            <person name="Drgas O."/>
            <person name="Orlowska M."/>
            <person name="Perlinska-Lenart U."/>
            <person name="Aleksandrzak-Piekarczyk T."/>
            <person name="Szatraj K."/>
            <person name="Zielenkiewicz U."/>
            <person name="Pilsyk S."/>
            <person name="Malc E."/>
            <person name="Mieczkowski P."/>
            <person name="Kruszewska J.S."/>
            <person name="Biernat P."/>
            <person name="Pawlowska J."/>
        </authorList>
    </citation>
    <scope>NUCLEOTIDE SEQUENCE</scope>
    <source>
        <strain evidence="17">WA0000018081</strain>
    </source>
</reference>
<comment type="similarity">
    <text evidence="4">Belongs to the NADH dehydrogenase family.</text>
</comment>
<feature type="domain" description="EF-hand" evidence="16">
    <location>
        <begin position="550"/>
        <end position="585"/>
    </location>
</feature>
<sequence>MTIHNLYIFDRHCQCIYFQKWTHSKSSNNATTTSSSNNGTSNNNSQLGNSNSRLGGLATSSRFSTSSAASSIAEQSSPNANSLIRSEDNHQTGITQQSGLAAGSVISIEEEAKLVYGVVLSLRNFVRKLSGNQDGFISYKTSTYRLHYYETPTGLKFVMNSDPNTESLRMVLKQIHIQLYVEFVVKNGLMRFDDTRWEISLVTAGLTALSGAAYYLSTDRDRFIEVFQEDQHPPYLALHPQRGGSKQLPVSNYYIDDTQEENKKPRLVIIGSGWGAVSVVKNLDKEKYNVTIISDNNYFLFTPLLPSATVGTLELRSLLEPVRKIASRVHAHFLEGRAVDIDLDYKYVEVHGCNEKENFYVPYDKLIVAVGATSMTHGVEGIEHTVRLKTIRDAIDIRRKIIENVEKACLPTTTPEERKRLLSFVVCGGGPTGVEFAAEVSDWVNEDLVEWFPKLIRKEISIHIIQSRDHILNTFDSKISDYAEKRFERDHINVITNSRVVPMTSFAKNLTEKLPVQAHKRVLTTDNFLKLQGLRDVYALGDCATIENPNLLQHIMEFIQEADTDKDGSIQFNEFLAICDTMRSRFPLTEQHLTHLEKMFIKYDTDKNGVLDIEELKIMLKDIDSKMTNLPATAQVASQQGQYLAKYLNNLENSKDELSTQTQVGPFRYSHLGTLAYLGNTAVGDFKWGYQMIGGLWALYLWRSIYWSEQVSMRTRLNLSMDWSKCAIWGRDISTV</sequence>
<gene>
    <name evidence="17" type="ORF">INT48_001753</name>
</gene>
<evidence type="ECO:0000256" key="14">
    <source>
        <dbReference type="ARBA" id="ARBA00023034"/>
    </source>
</evidence>
<dbReference type="SUPFAM" id="SSF47473">
    <property type="entry name" value="EF-hand"/>
    <property type="match status" value="1"/>
</dbReference>
<evidence type="ECO:0000256" key="15">
    <source>
        <dbReference type="SAM" id="MobiDB-lite"/>
    </source>
</evidence>
<dbReference type="PRINTS" id="PR00368">
    <property type="entry name" value="FADPNR"/>
</dbReference>
<dbReference type="SUPFAM" id="SSF51905">
    <property type="entry name" value="FAD/NAD(P)-binding domain"/>
    <property type="match status" value="2"/>
</dbReference>
<organism evidence="17 18">
    <name type="scientific">Thamnidium elegans</name>
    <dbReference type="NCBI Taxonomy" id="101142"/>
    <lineage>
        <taxon>Eukaryota</taxon>
        <taxon>Fungi</taxon>
        <taxon>Fungi incertae sedis</taxon>
        <taxon>Mucoromycota</taxon>
        <taxon>Mucoromycotina</taxon>
        <taxon>Mucoromycetes</taxon>
        <taxon>Mucorales</taxon>
        <taxon>Mucorineae</taxon>
        <taxon>Mucoraceae</taxon>
        <taxon>Thamnidium</taxon>
    </lineage>
</organism>
<keyword evidence="13" id="KW-0520">NAD</keyword>
<evidence type="ECO:0000256" key="10">
    <source>
        <dbReference type="ARBA" id="ARBA00022892"/>
    </source>
</evidence>
<evidence type="ECO:0000256" key="1">
    <source>
        <dbReference type="ARBA" id="ARBA00004137"/>
    </source>
</evidence>
<dbReference type="GO" id="GO:0003954">
    <property type="term" value="F:NADH dehydrogenase activity"/>
    <property type="evidence" value="ECO:0007669"/>
    <property type="project" value="InterPro"/>
</dbReference>
<keyword evidence="8" id="KW-0274">FAD</keyword>
<dbReference type="Pfam" id="PF22366">
    <property type="entry name" value="NDH2_C"/>
    <property type="match status" value="1"/>
</dbReference>
<proteinExistence type="inferred from homology"/>
<keyword evidence="10" id="KW-0931">ER-Golgi transport</keyword>
<dbReference type="SMART" id="SM00054">
    <property type="entry name" value="EFh"/>
    <property type="match status" value="2"/>
</dbReference>
<keyword evidence="12" id="KW-0560">Oxidoreductase</keyword>
<evidence type="ECO:0000256" key="13">
    <source>
        <dbReference type="ARBA" id="ARBA00023027"/>
    </source>
</evidence>
<evidence type="ECO:0000256" key="7">
    <source>
        <dbReference type="ARBA" id="ARBA00022824"/>
    </source>
</evidence>
<evidence type="ECO:0000256" key="6">
    <source>
        <dbReference type="ARBA" id="ARBA00022630"/>
    </source>
</evidence>
<comment type="caution">
    <text evidence="17">The sequence shown here is derived from an EMBL/GenBank/DDBJ whole genome shotgun (WGS) entry which is preliminary data.</text>
</comment>
<dbReference type="Proteomes" id="UP000613177">
    <property type="component" value="Unassembled WGS sequence"/>
</dbReference>
<dbReference type="GO" id="GO:0005783">
    <property type="term" value="C:endoplasmic reticulum"/>
    <property type="evidence" value="ECO:0007669"/>
    <property type="project" value="UniProtKB-SubCell"/>
</dbReference>
<keyword evidence="6" id="KW-0285">Flavoprotein</keyword>
<dbReference type="SUPFAM" id="SSF64356">
    <property type="entry name" value="SNARE-like"/>
    <property type="match status" value="1"/>
</dbReference>
<evidence type="ECO:0000256" key="5">
    <source>
        <dbReference type="ARBA" id="ARBA00022448"/>
    </source>
</evidence>
<feature type="region of interest" description="Disordered" evidence="15">
    <location>
        <begin position="27"/>
        <end position="51"/>
    </location>
</feature>
<dbReference type="AlphaFoldDB" id="A0A8H7SJF6"/>
<comment type="subcellular location">
    <subcellularLocation>
        <location evidence="2">Endoplasmic reticulum</location>
    </subcellularLocation>
    <subcellularLocation>
        <location evidence="3">Golgi apparatus</location>
    </subcellularLocation>
    <subcellularLocation>
        <location evidence="1">Mitochondrion inner membrane</location>
        <topology evidence="1">Peripheral membrane protein</topology>
        <orientation evidence="1">Intermembrane side</orientation>
    </subcellularLocation>
</comment>
<dbReference type="EMBL" id="JAEPRE010000300">
    <property type="protein sequence ID" value="KAG2229183.1"/>
    <property type="molecule type" value="Genomic_DNA"/>
</dbReference>
<accession>A0A8H7SJF6</accession>
<dbReference type="InterPro" id="IPR011012">
    <property type="entry name" value="Longin-like_dom_sf"/>
</dbReference>
<keyword evidence="5" id="KW-0813">Transport</keyword>
<dbReference type="InterPro" id="IPR011992">
    <property type="entry name" value="EF-hand-dom_pair"/>
</dbReference>
<dbReference type="InterPro" id="IPR036188">
    <property type="entry name" value="FAD/NAD-bd_sf"/>
</dbReference>
<dbReference type="Pfam" id="PF07992">
    <property type="entry name" value="Pyr_redox_2"/>
    <property type="match status" value="1"/>
</dbReference>
<protein>
    <recommendedName>
        <fullName evidence="16">EF-hand domain-containing protein</fullName>
    </recommendedName>
</protein>
<dbReference type="GO" id="GO:0005794">
    <property type="term" value="C:Golgi apparatus"/>
    <property type="evidence" value="ECO:0007669"/>
    <property type="project" value="UniProtKB-SubCell"/>
</dbReference>
<keyword evidence="14" id="KW-0333">Golgi apparatus</keyword>
<evidence type="ECO:0000313" key="18">
    <source>
        <dbReference type="Proteomes" id="UP000613177"/>
    </source>
</evidence>
<dbReference type="InterPro" id="IPR007233">
    <property type="entry name" value="TRAPPC"/>
</dbReference>
<evidence type="ECO:0000259" key="16">
    <source>
        <dbReference type="PROSITE" id="PS50222"/>
    </source>
</evidence>
<keyword evidence="18" id="KW-1185">Reference proteome</keyword>